<dbReference type="PANTHER" id="PTHR36151">
    <property type="entry name" value="BLR2777 PROTEIN"/>
    <property type="match status" value="1"/>
</dbReference>
<evidence type="ECO:0000313" key="3">
    <source>
        <dbReference type="Proteomes" id="UP000019150"/>
    </source>
</evidence>
<dbReference type="InterPro" id="IPR018713">
    <property type="entry name" value="MPAB/Lcp_cat_dom"/>
</dbReference>
<dbReference type="Proteomes" id="UP000019150">
    <property type="component" value="Chromosome"/>
</dbReference>
<dbReference type="Pfam" id="PF09995">
    <property type="entry name" value="MPAB_Lcp_cat"/>
    <property type="match status" value="1"/>
</dbReference>
<accession>W5T886</accession>
<dbReference type="STRING" id="1415166.NONO_c05700"/>
<dbReference type="OrthoDB" id="3456672at2"/>
<dbReference type="KEGG" id="nno:NONO_c05700"/>
<feature type="domain" description="ER-bound oxygenase mpaB/mpaB'/Rubber oxygenase catalytic" evidence="1">
    <location>
        <begin position="25"/>
        <end position="240"/>
    </location>
</feature>
<gene>
    <name evidence="2" type="ORF">NONO_c05700</name>
</gene>
<keyword evidence="3" id="KW-1185">Reference proteome</keyword>
<evidence type="ECO:0000259" key="1">
    <source>
        <dbReference type="Pfam" id="PF09995"/>
    </source>
</evidence>
<protein>
    <recommendedName>
        <fullName evidence="1">ER-bound oxygenase mpaB/mpaB'/Rubber oxygenase catalytic domain-containing protein</fullName>
    </recommendedName>
</protein>
<dbReference type="EMBL" id="CP006850">
    <property type="protein sequence ID" value="AHH15382.1"/>
    <property type="molecule type" value="Genomic_DNA"/>
</dbReference>
<organism evidence="2 3">
    <name type="scientific">Nocardia nova SH22a</name>
    <dbReference type="NCBI Taxonomy" id="1415166"/>
    <lineage>
        <taxon>Bacteria</taxon>
        <taxon>Bacillati</taxon>
        <taxon>Actinomycetota</taxon>
        <taxon>Actinomycetes</taxon>
        <taxon>Mycobacteriales</taxon>
        <taxon>Nocardiaceae</taxon>
        <taxon>Nocardia</taxon>
    </lineage>
</organism>
<dbReference type="RefSeq" id="WP_148306698.1">
    <property type="nucleotide sequence ID" value="NZ_CP006850.1"/>
</dbReference>
<dbReference type="HOGENOM" id="CLU_059206_2_1_11"/>
<dbReference type="eggNOG" id="COG3662">
    <property type="taxonomic scope" value="Bacteria"/>
</dbReference>
<reference evidence="2 3" key="1">
    <citation type="journal article" date="2014" name="Appl. Environ. Microbiol.">
        <title>Insights into the Microbial Degradation of Rubber and Gutta-Percha by Analysis of the Complete Genome of Nocardia nova SH22a.</title>
        <authorList>
            <person name="Luo Q."/>
            <person name="Hiessl S."/>
            <person name="Poehlein A."/>
            <person name="Daniel R."/>
            <person name="Steinbuchel A."/>
        </authorList>
    </citation>
    <scope>NUCLEOTIDE SEQUENCE [LARGE SCALE GENOMIC DNA]</scope>
    <source>
        <strain evidence="2">SH22a</strain>
    </source>
</reference>
<dbReference type="GO" id="GO:0016491">
    <property type="term" value="F:oxidoreductase activity"/>
    <property type="evidence" value="ECO:0007669"/>
    <property type="project" value="InterPro"/>
</dbReference>
<dbReference type="PANTHER" id="PTHR36151:SF3">
    <property type="entry name" value="ER-BOUND OXYGENASE MPAB_MPAB'_RUBBER OXYGENASE CATALYTIC DOMAIN-CONTAINING PROTEIN"/>
    <property type="match status" value="1"/>
</dbReference>
<proteinExistence type="predicted"/>
<sequence>MPDIAEGVAGADVPDVRLGPGSMLWRHLGDRRFLATLPRAVGLQMLHPSIAAAQVEHVRVRLWDHKRRTVQRLIALAYIGRDPSWRIRVGHEHVKGIDEDGRRYHALNPDLFFFQHATYVETLFTMINTFIAPMTTAEHEQLYAETCLWYRRYGISDRMMPATWTEFTAYFDDACRTQLRPGTAFETVRGQVLRPDAWSQRFVPARVVRALHHDHALELMGERRRPGDRAALATYRAAVGASLLVRHRFPADLRSRLDVGSPVD</sequence>
<name>W5T886_9NOCA</name>
<dbReference type="PATRIC" id="fig|1415166.3.peg.583"/>
<dbReference type="AlphaFoldDB" id="W5T886"/>
<evidence type="ECO:0000313" key="2">
    <source>
        <dbReference type="EMBL" id="AHH15382.1"/>
    </source>
</evidence>